<reference evidence="7" key="1">
    <citation type="submission" date="2021-09" db="EMBL/GenBank/DDBJ databases">
        <authorList>
            <consortium name="Pathogen Informatics"/>
        </authorList>
    </citation>
    <scope>NUCLEOTIDE SEQUENCE</scope>
</reference>
<feature type="domain" description="Kringle" evidence="6">
    <location>
        <begin position="118"/>
        <end position="210"/>
    </location>
</feature>
<dbReference type="PANTHER" id="PTHR24261:SF7">
    <property type="entry name" value="KRINGLE DOMAIN-CONTAINING PROTEIN"/>
    <property type="match status" value="1"/>
</dbReference>
<keyword evidence="5" id="KW-0732">Signal</keyword>
<dbReference type="PANTHER" id="PTHR24261">
    <property type="entry name" value="PLASMINOGEN-RELATED"/>
    <property type="match status" value="1"/>
</dbReference>
<dbReference type="AlphaFoldDB" id="A0A8J2M4C2"/>
<evidence type="ECO:0000256" key="2">
    <source>
        <dbReference type="ARBA" id="ARBA00023157"/>
    </source>
</evidence>
<comment type="caution">
    <text evidence="3">Lacks conserved residue(s) required for the propagation of feature annotation.</text>
</comment>
<dbReference type="InterPro" id="IPR050759">
    <property type="entry name" value="Serine_protease_kringle"/>
</dbReference>
<feature type="chain" id="PRO_5035295350" description="Kringle domain-containing protein" evidence="5">
    <location>
        <begin position="19"/>
        <end position="602"/>
    </location>
</feature>
<evidence type="ECO:0000256" key="5">
    <source>
        <dbReference type="SAM" id="SignalP"/>
    </source>
</evidence>
<protein>
    <recommendedName>
        <fullName evidence="6">Kringle domain-containing protein</fullName>
    </recommendedName>
</protein>
<keyword evidence="4" id="KW-0812">Transmembrane</keyword>
<dbReference type="SUPFAM" id="SSF57440">
    <property type="entry name" value="Kringle-like"/>
    <property type="match status" value="1"/>
</dbReference>
<dbReference type="Proteomes" id="UP000746747">
    <property type="component" value="Unassembled WGS sequence"/>
</dbReference>
<keyword evidence="4" id="KW-0472">Membrane</keyword>
<keyword evidence="4" id="KW-1133">Transmembrane helix</keyword>
<keyword evidence="1 3" id="KW-0420">Kringle</keyword>
<accession>A0A8J2M4C2</accession>
<sequence length="602" mass="70043">MILIVLIILPVWLSHVNAWANFWNLSAIPWYCDRDCYKTISKREISNAGCLERNSTTEHIFKMFNINITAPICYKRPKFRQDICLKFVKGKYFIGTCNVNVIDHRISCRKSNDRMSWYRGMQSVSFSGKTCLRWDEVNSTFQSTDFSSYYGPSIKYASTTLSTEMHSLENYCRNPDDWYMGPWCFIMDESRIRREACFKQCEAYNHPEFCLAKMFFPYMLHSSSLFNGAPKVETNSESIKDLSDIIDVLSVVRIDPQIRPMFIPIYFTDYIRNYPSDISTRLRCYQTGSQTRIAGPWTYADIDDPFPERRYWLSDLFEDIGADIMDRERTFRGDGGPRFTRWRPCFLACEDNNIACWPVAQVGPTRRRFPYYGPRDYNIHGDRCVSPFFAYEILLHRKTMAELTKNDKIYLKIFRNEILYDKNKNPRIRNVFAHSKGRLMVSNRCFTLGDFLRGMDDRARIDMAEQYPLFNHIFTIGAGCFIEVEYRKKIEYQACFIDCRCNRTLHEPAIFEEIHCDLKGKCSGTKIVEEDDDYSEHMSILQNITGIGEIKLSSNVMFASLLLLAIALSCFVIGCVGDQGREVSAKIVTLRISLGHTPGNGH</sequence>
<dbReference type="OrthoDB" id="5917794at2759"/>
<dbReference type="EMBL" id="CAKAEH010001341">
    <property type="protein sequence ID" value="CAG9534933.1"/>
    <property type="molecule type" value="Genomic_DNA"/>
</dbReference>
<organism evidence="7 8">
    <name type="scientific">Cercopithifilaria johnstoni</name>
    <dbReference type="NCBI Taxonomy" id="2874296"/>
    <lineage>
        <taxon>Eukaryota</taxon>
        <taxon>Metazoa</taxon>
        <taxon>Ecdysozoa</taxon>
        <taxon>Nematoda</taxon>
        <taxon>Chromadorea</taxon>
        <taxon>Rhabditida</taxon>
        <taxon>Spirurina</taxon>
        <taxon>Spiruromorpha</taxon>
        <taxon>Filarioidea</taxon>
        <taxon>Onchocercidae</taxon>
        <taxon>Cercopithifilaria</taxon>
    </lineage>
</organism>
<keyword evidence="8" id="KW-1185">Reference proteome</keyword>
<feature type="signal peptide" evidence="5">
    <location>
        <begin position="1"/>
        <end position="18"/>
    </location>
</feature>
<evidence type="ECO:0000313" key="7">
    <source>
        <dbReference type="EMBL" id="CAG9534933.1"/>
    </source>
</evidence>
<dbReference type="InterPro" id="IPR038178">
    <property type="entry name" value="Kringle_sf"/>
</dbReference>
<keyword evidence="2" id="KW-1015">Disulfide bond</keyword>
<dbReference type="Gene3D" id="2.40.20.10">
    <property type="entry name" value="Plasminogen Kringle 4"/>
    <property type="match status" value="1"/>
</dbReference>
<name>A0A8J2M4C2_9BILA</name>
<evidence type="ECO:0000259" key="6">
    <source>
        <dbReference type="PROSITE" id="PS50070"/>
    </source>
</evidence>
<dbReference type="Pfam" id="PF00051">
    <property type="entry name" value="Kringle"/>
    <property type="match status" value="1"/>
</dbReference>
<comment type="caution">
    <text evidence="7">The sequence shown here is derived from an EMBL/GenBank/DDBJ whole genome shotgun (WGS) entry which is preliminary data.</text>
</comment>
<dbReference type="InterPro" id="IPR013806">
    <property type="entry name" value="Kringle-like"/>
</dbReference>
<dbReference type="InterPro" id="IPR018056">
    <property type="entry name" value="Kringle_CS"/>
</dbReference>
<dbReference type="PROSITE" id="PS50070">
    <property type="entry name" value="KRINGLE_2"/>
    <property type="match status" value="1"/>
</dbReference>
<dbReference type="SMART" id="SM00130">
    <property type="entry name" value="KR"/>
    <property type="match status" value="1"/>
</dbReference>
<evidence type="ECO:0000256" key="4">
    <source>
        <dbReference type="SAM" id="Phobius"/>
    </source>
</evidence>
<evidence type="ECO:0000256" key="1">
    <source>
        <dbReference type="ARBA" id="ARBA00022572"/>
    </source>
</evidence>
<dbReference type="InterPro" id="IPR000001">
    <property type="entry name" value="Kringle"/>
</dbReference>
<feature type="transmembrane region" description="Helical" evidence="4">
    <location>
        <begin position="556"/>
        <end position="576"/>
    </location>
</feature>
<proteinExistence type="predicted"/>
<evidence type="ECO:0000256" key="3">
    <source>
        <dbReference type="PROSITE-ProRule" id="PRU00121"/>
    </source>
</evidence>
<gene>
    <name evidence="7" type="ORF">CJOHNSTONI_LOCUS5022</name>
</gene>
<evidence type="ECO:0000313" key="8">
    <source>
        <dbReference type="Proteomes" id="UP000746747"/>
    </source>
</evidence>
<dbReference type="PROSITE" id="PS00021">
    <property type="entry name" value="KRINGLE_1"/>
    <property type="match status" value="1"/>
</dbReference>